<name>A0A2X4APJ6_STRSA</name>
<keyword evidence="4" id="KW-0572">Peptidoglycan-anchor</keyword>
<keyword evidence="5" id="KW-0175">Coiled coil</keyword>
<evidence type="ECO:0000259" key="6">
    <source>
        <dbReference type="Pfam" id="PF00746"/>
    </source>
</evidence>
<evidence type="ECO:0000256" key="3">
    <source>
        <dbReference type="ARBA" id="ARBA00022729"/>
    </source>
</evidence>
<gene>
    <name evidence="7" type="ORF">NCTC11086_02138</name>
</gene>
<keyword evidence="3" id="KW-0732">Signal</keyword>
<dbReference type="EMBL" id="LS483364">
    <property type="protein sequence ID" value="SQF72182.1"/>
    <property type="molecule type" value="Genomic_DNA"/>
</dbReference>
<reference evidence="7 8" key="1">
    <citation type="submission" date="2018-06" db="EMBL/GenBank/DDBJ databases">
        <authorList>
            <consortium name="Pathogen Informatics"/>
            <person name="Doyle S."/>
        </authorList>
    </citation>
    <scope>NUCLEOTIDE SEQUENCE [LARGE SCALE GENOMIC DNA]</scope>
    <source>
        <strain evidence="7 8">NCTC11086</strain>
    </source>
</reference>
<evidence type="ECO:0000256" key="2">
    <source>
        <dbReference type="ARBA" id="ARBA00022525"/>
    </source>
</evidence>
<evidence type="ECO:0000256" key="5">
    <source>
        <dbReference type="SAM" id="Coils"/>
    </source>
</evidence>
<evidence type="ECO:0000256" key="1">
    <source>
        <dbReference type="ARBA" id="ARBA00022512"/>
    </source>
</evidence>
<evidence type="ECO:0000256" key="4">
    <source>
        <dbReference type="ARBA" id="ARBA00023088"/>
    </source>
</evidence>
<feature type="domain" description="Gram-positive cocci surface proteins LPxTG" evidence="6">
    <location>
        <begin position="122"/>
        <end position="160"/>
    </location>
</feature>
<feature type="coiled-coil region" evidence="5">
    <location>
        <begin position="12"/>
        <end position="39"/>
    </location>
</feature>
<dbReference type="Pfam" id="PF00746">
    <property type="entry name" value="Gram_pos_anchor"/>
    <property type="match status" value="1"/>
</dbReference>
<keyword evidence="1" id="KW-0134">Cell wall</keyword>
<protein>
    <submittedName>
        <fullName evidence="7">Transposon related peptidoglycan linked protein</fullName>
    </submittedName>
</protein>
<sequence>MAKLLVEKAVELPKLQTAIKGYSAKLAELKETLAQQLADLKPLKATSAKATARYNKVKAEYDEVVRKETLARQKAEIERRGGTAVEVRDESGKVVEYKGIFPQSAPKKLSTPVVYRGLSVYKSAESQLPSTGTAENAMLPMICLALAGVGMMGLKKKEEEEE</sequence>
<dbReference type="RefSeq" id="WP_172454769.1">
    <property type="nucleotide sequence ID" value="NZ_LS483364.1"/>
</dbReference>
<proteinExistence type="predicted"/>
<accession>A0A2X4APJ6</accession>
<evidence type="ECO:0000313" key="8">
    <source>
        <dbReference type="Proteomes" id="UP000248534"/>
    </source>
</evidence>
<dbReference type="InterPro" id="IPR019931">
    <property type="entry name" value="LPXTG_anchor"/>
</dbReference>
<dbReference type="AlphaFoldDB" id="A0A2X4APJ6"/>
<evidence type="ECO:0000313" key="7">
    <source>
        <dbReference type="EMBL" id="SQF72182.1"/>
    </source>
</evidence>
<dbReference type="NCBIfam" id="TIGR01167">
    <property type="entry name" value="LPXTG_anchor"/>
    <property type="match status" value="1"/>
</dbReference>
<organism evidence="7 8">
    <name type="scientific">Streptococcus sanguinis</name>
    <dbReference type="NCBI Taxonomy" id="1305"/>
    <lineage>
        <taxon>Bacteria</taxon>
        <taxon>Bacillati</taxon>
        <taxon>Bacillota</taxon>
        <taxon>Bacilli</taxon>
        <taxon>Lactobacillales</taxon>
        <taxon>Streptococcaceae</taxon>
        <taxon>Streptococcus</taxon>
    </lineage>
</organism>
<dbReference type="Proteomes" id="UP000248534">
    <property type="component" value="Chromosome 1"/>
</dbReference>
<keyword evidence="2" id="KW-0964">Secreted</keyword>